<dbReference type="Proteomes" id="UP001589776">
    <property type="component" value="Unassembled WGS sequence"/>
</dbReference>
<feature type="domain" description="Aminotransferase class V" evidence="3">
    <location>
        <begin position="50"/>
        <end position="410"/>
    </location>
</feature>
<dbReference type="Gene3D" id="3.90.1150.10">
    <property type="entry name" value="Aspartate Aminotransferase, domain 1"/>
    <property type="match status" value="1"/>
</dbReference>
<dbReference type="Gene3D" id="3.40.640.10">
    <property type="entry name" value="Type I PLP-dependent aspartate aminotransferase-like (Major domain)"/>
    <property type="match status" value="1"/>
</dbReference>
<dbReference type="SUPFAM" id="SSF53383">
    <property type="entry name" value="PLP-dependent transferases"/>
    <property type="match status" value="1"/>
</dbReference>
<dbReference type="EMBL" id="JBHLWN010000120">
    <property type="protein sequence ID" value="MFC0216421.1"/>
    <property type="molecule type" value="Genomic_DNA"/>
</dbReference>
<keyword evidence="5" id="KW-1185">Reference proteome</keyword>
<dbReference type="GO" id="GO:0008483">
    <property type="term" value="F:transaminase activity"/>
    <property type="evidence" value="ECO:0007669"/>
    <property type="project" value="UniProtKB-KW"/>
</dbReference>
<evidence type="ECO:0000313" key="5">
    <source>
        <dbReference type="Proteomes" id="UP001589776"/>
    </source>
</evidence>
<dbReference type="InterPro" id="IPR015421">
    <property type="entry name" value="PyrdxlP-dep_Trfase_major"/>
</dbReference>
<evidence type="ECO:0000259" key="3">
    <source>
        <dbReference type="Pfam" id="PF00266"/>
    </source>
</evidence>
<gene>
    <name evidence="4" type="ORF">ACFFK0_28900</name>
</gene>
<reference evidence="4 5" key="1">
    <citation type="submission" date="2024-09" db="EMBL/GenBank/DDBJ databases">
        <authorList>
            <person name="Sun Q."/>
            <person name="Mori K."/>
        </authorList>
    </citation>
    <scope>NUCLEOTIDE SEQUENCE [LARGE SCALE GENOMIC DNA]</scope>
    <source>
        <strain evidence="4 5">CCM 7759</strain>
    </source>
</reference>
<name>A0ABV6DUU1_9BACL</name>
<dbReference type="PANTHER" id="PTHR43586">
    <property type="entry name" value="CYSTEINE DESULFURASE"/>
    <property type="match status" value="1"/>
</dbReference>
<keyword evidence="2" id="KW-0663">Pyridoxal phosphate</keyword>
<dbReference type="InterPro" id="IPR015422">
    <property type="entry name" value="PyrdxlP-dep_Trfase_small"/>
</dbReference>
<evidence type="ECO:0000313" key="4">
    <source>
        <dbReference type="EMBL" id="MFC0216421.1"/>
    </source>
</evidence>
<protein>
    <submittedName>
        <fullName evidence="4">Aminotransferase class V-fold PLP-dependent enzyme</fullName>
    </submittedName>
</protein>
<proteinExistence type="predicted"/>
<dbReference type="Pfam" id="PF00266">
    <property type="entry name" value="Aminotran_5"/>
    <property type="match status" value="1"/>
</dbReference>
<keyword evidence="4" id="KW-0808">Transferase</keyword>
<dbReference type="RefSeq" id="WP_377474586.1">
    <property type="nucleotide sequence ID" value="NZ_JBHLWN010000120.1"/>
</dbReference>
<dbReference type="InterPro" id="IPR015424">
    <property type="entry name" value="PyrdxlP-dep_Trfase"/>
</dbReference>
<evidence type="ECO:0000256" key="1">
    <source>
        <dbReference type="ARBA" id="ARBA00001933"/>
    </source>
</evidence>
<comment type="cofactor">
    <cofactor evidence="1">
        <name>pyridoxal 5'-phosphate</name>
        <dbReference type="ChEBI" id="CHEBI:597326"/>
    </cofactor>
</comment>
<dbReference type="PANTHER" id="PTHR43586:SF8">
    <property type="entry name" value="CYSTEINE DESULFURASE 1, CHLOROPLASTIC"/>
    <property type="match status" value="1"/>
</dbReference>
<keyword evidence="4" id="KW-0032">Aminotransferase</keyword>
<organism evidence="4 5">
    <name type="scientific">Paenibacillus chartarius</name>
    <dbReference type="NCBI Taxonomy" id="747481"/>
    <lineage>
        <taxon>Bacteria</taxon>
        <taxon>Bacillati</taxon>
        <taxon>Bacillota</taxon>
        <taxon>Bacilli</taxon>
        <taxon>Bacillales</taxon>
        <taxon>Paenibacillaceae</taxon>
        <taxon>Paenibacillus</taxon>
    </lineage>
</organism>
<dbReference type="InterPro" id="IPR000192">
    <property type="entry name" value="Aminotrans_V_dom"/>
</dbReference>
<sequence length="421" mass="47423">MEIVSPVQERAARKASDDHDGTWNWDTVRRQFELSTDYIHLGASQFIASHPKPVREAIVRYRDKLDSDPVSYVLDHENQYSQSVRIAAARYLGVDDPGRIALTDSTTMGLGLVYHGFKLGPGDEVIATQHDHYSHLEAIRLAAERAGGKRRFVELYKDLSRLTEELIVESVTGAITERTKILALTWVHSSTGLKLPIAKICRAVKAMNRERDEERRIWVVVDGVHGFGIETEEFGELGCDVFVAGCHKWLYGPRGTGLIAATEEAWQMMRPTIPSFTYVMDAMTFGLPRPEKMDGLQMTPGGFHSLEHRWALKDAFDWVESIGKLRIRSRVAELHRQAKEGLREINGVTVHTPMQGELSSGIVAFEVQGYTTEQTVNRLKEKKIIATSSPYQVSYARFTPGIYNTPEEVELGLKAVRELAR</sequence>
<evidence type="ECO:0000256" key="2">
    <source>
        <dbReference type="ARBA" id="ARBA00022898"/>
    </source>
</evidence>
<accession>A0ABV6DUU1</accession>
<comment type="caution">
    <text evidence="4">The sequence shown here is derived from an EMBL/GenBank/DDBJ whole genome shotgun (WGS) entry which is preliminary data.</text>
</comment>